<evidence type="ECO:0000256" key="2">
    <source>
        <dbReference type="SAM" id="Phobius"/>
    </source>
</evidence>
<dbReference type="Proteomes" id="UP000237881">
    <property type="component" value="Unassembled WGS sequence"/>
</dbReference>
<accession>A0ABD6W5P6</accession>
<dbReference type="Proteomes" id="UP000239698">
    <property type="component" value="Unassembled WGS sequence"/>
</dbReference>
<dbReference type="EMBL" id="PSVT01000041">
    <property type="protein sequence ID" value="PPH73403.1"/>
    <property type="molecule type" value="Genomic_DNA"/>
</dbReference>
<organism evidence="3 5">
    <name type="scientific">Rathayibacter rathayi</name>
    <name type="common">Corynebacterium rathayi</name>
    <dbReference type="NCBI Taxonomy" id="33887"/>
    <lineage>
        <taxon>Bacteria</taxon>
        <taxon>Bacillati</taxon>
        <taxon>Actinomycetota</taxon>
        <taxon>Actinomycetes</taxon>
        <taxon>Micrococcales</taxon>
        <taxon>Microbacteriaceae</taxon>
        <taxon>Rathayibacter</taxon>
    </lineage>
</organism>
<sequence length="549" mass="56734">MRSRPSRRRGSGTDGPQSRPANAPRSSVPSPQRRRRTDVRSRRSRDTIGRRAPGRPLHWRQSSLQRSIRVTFPLAVLSIVLSVVALLVLIVRLRIHPYIAMTSVAVVLGLAFGLPLIDGEFGVLAVVDGVLGPSLAHILPLVGLGCIIGEIISRSGGGELLARVLLEKVGTQRGVLAVVLAGLLVGSTIFFDTAVILLAPVVLSISRRAGRPAAFFAVPMAIAVLAVHAILPPHPGAVAVASALGVDYGLLAVLGLATMLPGAAVGILWASRRLARIDARGGLPIPVEDPPAERTVAQPDTRAVSTLAGGSTALATAPATATRLLPRLLVVLTLPVLLILLATLTALVAPQSTPLGDVLRFLGTPVVALMITTVVAYVLLLPRSARGTGGLTEVGRVGLRPVGEIVLSTGGGVAFGGVIAASGIGGQLVERLQEAHLPLVVFGFVLAAVLRATLGTTTAAVTTVATLLATTVDTTAVDPTHIALLAVAVSAGGVCLSQVNDAGFWVLSRYFSIPERTMLSTWTVGVTVMGVVCATLTTVLWYLLPGTPA</sequence>
<evidence type="ECO:0000256" key="1">
    <source>
        <dbReference type="SAM" id="MobiDB-lite"/>
    </source>
</evidence>
<reference evidence="5 6" key="1">
    <citation type="submission" date="2018-02" db="EMBL/GenBank/DDBJ databases">
        <title>Bacteriophage NCPPB3778 and a type I-E CRISPR drive the evolution of the US Biological Select Agent, Rathayibacter toxicus.</title>
        <authorList>
            <person name="Davis E.W.II."/>
            <person name="Tabima J.F."/>
            <person name="Weisberg A.J."/>
            <person name="Lopes L.D."/>
            <person name="Wiseman M.S."/>
            <person name="Wiseman M.S."/>
            <person name="Pupko T."/>
            <person name="Belcher M.S."/>
            <person name="Sechler A.J."/>
            <person name="Tancos M.A."/>
            <person name="Schroeder B.K."/>
            <person name="Murray T.D."/>
            <person name="Luster D.G."/>
            <person name="Schneider W.L."/>
            <person name="Rogers E."/>
            <person name="Andreote F.D."/>
            <person name="Grunwald N.J."/>
            <person name="Putnam M.L."/>
            <person name="Chang J.H."/>
        </authorList>
    </citation>
    <scope>NUCLEOTIDE SEQUENCE [LARGE SCALE GENOMIC DNA]</scope>
    <source>
        <strain evidence="4 6">AY1D6</strain>
        <strain evidence="3 5">AY1I9</strain>
    </source>
</reference>
<feature type="transmembrane region" description="Helical" evidence="2">
    <location>
        <begin position="70"/>
        <end position="91"/>
    </location>
</feature>
<feature type="transmembrane region" description="Helical" evidence="2">
    <location>
        <begin position="328"/>
        <end position="349"/>
    </location>
</feature>
<dbReference type="EMBL" id="PSUL01000049">
    <property type="protein sequence ID" value="PPF10170.1"/>
    <property type="molecule type" value="Genomic_DNA"/>
</dbReference>
<keyword evidence="2" id="KW-1133">Transmembrane helix</keyword>
<evidence type="ECO:0008006" key="7">
    <source>
        <dbReference type="Google" id="ProtNLM"/>
    </source>
</evidence>
<keyword evidence="2" id="KW-0812">Transmembrane</keyword>
<feature type="compositionally biased region" description="Basic and acidic residues" evidence="1">
    <location>
        <begin position="38"/>
        <end position="49"/>
    </location>
</feature>
<feature type="transmembrane region" description="Helical" evidence="2">
    <location>
        <begin position="402"/>
        <end position="425"/>
    </location>
</feature>
<keyword evidence="6" id="KW-1185">Reference proteome</keyword>
<proteinExistence type="predicted"/>
<keyword evidence="2" id="KW-0472">Membrane</keyword>
<evidence type="ECO:0000313" key="4">
    <source>
        <dbReference type="EMBL" id="PPH73403.1"/>
    </source>
</evidence>
<name>A0ABD6W5P6_RATRA</name>
<feature type="transmembrane region" description="Helical" evidence="2">
    <location>
        <begin position="173"/>
        <end position="201"/>
    </location>
</feature>
<feature type="transmembrane region" description="Helical" evidence="2">
    <location>
        <begin position="97"/>
        <end position="117"/>
    </location>
</feature>
<feature type="transmembrane region" description="Helical" evidence="2">
    <location>
        <begin position="251"/>
        <end position="270"/>
    </location>
</feature>
<evidence type="ECO:0000313" key="3">
    <source>
        <dbReference type="EMBL" id="PPF10170.1"/>
    </source>
</evidence>
<feature type="transmembrane region" description="Helical" evidence="2">
    <location>
        <begin position="129"/>
        <end position="153"/>
    </location>
</feature>
<dbReference type="AlphaFoldDB" id="A0ABD6W5P6"/>
<dbReference type="Pfam" id="PF02447">
    <property type="entry name" value="GntP_permease"/>
    <property type="match status" value="1"/>
</dbReference>
<feature type="compositionally biased region" description="Basic residues" evidence="1">
    <location>
        <begin position="1"/>
        <end position="10"/>
    </location>
</feature>
<feature type="transmembrane region" description="Helical" evidence="2">
    <location>
        <begin position="519"/>
        <end position="544"/>
    </location>
</feature>
<evidence type="ECO:0000313" key="5">
    <source>
        <dbReference type="Proteomes" id="UP000237881"/>
    </source>
</evidence>
<feature type="region of interest" description="Disordered" evidence="1">
    <location>
        <begin position="1"/>
        <end position="55"/>
    </location>
</feature>
<dbReference type="KEGG" id="rry:C1O28_14410"/>
<dbReference type="InterPro" id="IPR003474">
    <property type="entry name" value="Glcn_transporter"/>
</dbReference>
<comment type="caution">
    <text evidence="3">The sequence shown here is derived from an EMBL/GenBank/DDBJ whole genome shotgun (WGS) entry which is preliminary data.</text>
</comment>
<protein>
    <recommendedName>
        <fullName evidence="7">GntP family permease</fullName>
    </recommendedName>
</protein>
<dbReference type="PANTHER" id="PTHR30354:SF25">
    <property type="entry name" value="INNER MEMBRANE PERMEASE YGBN"/>
    <property type="match status" value="1"/>
</dbReference>
<feature type="transmembrane region" description="Helical" evidence="2">
    <location>
        <begin position="437"/>
        <end position="470"/>
    </location>
</feature>
<gene>
    <name evidence="3" type="ORF">C5C04_13735</name>
    <name evidence="4" type="ORF">C5C40_13645</name>
</gene>
<feature type="transmembrane region" description="Helical" evidence="2">
    <location>
        <begin position="213"/>
        <end position="231"/>
    </location>
</feature>
<feature type="transmembrane region" description="Helical" evidence="2">
    <location>
        <begin position="361"/>
        <end position="381"/>
    </location>
</feature>
<dbReference type="PANTHER" id="PTHR30354">
    <property type="entry name" value="GNT FAMILY GLUCONATE TRANSPORTER"/>
    <property type="match status" value="1"/>
</dbReference>
<evidence type="ECO:0000313" key="6">
    <source>
        <dbReference type="Proteomes" id="UP000239698"/>
    </source>
</evidence>